<evidence type="ECO:0000256" key="2">
    <source>
        <dbReference type="ARBA" id="ARBA00022786"/>
    </source>
</evidence>
<keyword evidence="6" id="KW-1185">Reference proteome</keyword>
<sequence>MLYCGEGFPIIRDHIFRYVHDPVCVAMTGDITVPVSTLSLPEFSSLHPPHYFFTYQIRIETSKDALPEKPCQLDHCYWRITNTEGDVEEVQGSGVVGEFPIIGPGQSKIFNVVIPRLHMACLTFRVCIAQLEMGSDEYKDMEEEEEGEKEDDDKNQQIRMNLMKMSRRRDRE</sequence>
<dbReference type="EMBL" id="MKHE01000014">
    <property type="protein sequence ID" value="OWK08334.1"/>
    <property type="molecule type" value="Genomic_DNA"/>
</dbReference>
<accession>A0A212CR65</accession>
<feature type="non-terminal residue" evidence="5">
    <location>
        <position position="172"/>
    </location>
</feature>
<dbReference type="InterPro" id="IPR007474">
    <property type="entry name" value="ApaG_domain"/>
</dbReference>
<dbReference type="PANTHER" id="PTHR46550:SF6">
    <property type="entry name" value="F-BOX ONLY PROTEIN 3"/>
    <property type="match status" value="1"/>
</dbReference>
<gene>
    <name evidence="5" type="ORF">Celaphus_00011219</name>
</gene>
<dbReference type="InterPro" id="IPR052121">
    <property type="entry name" value="F-box_SCF_Substrate_Recog"/>
</dbReference>
<name>A0A212CR65_CEREH</name>
<comment type="caution">
    <text evidence="5">The sequence shown here is derived from an EMBL/GenBank/DDBJ whole genome shotgun (WGS) entry which is preliminary data.</text>
</comment>
<evidence type="ECO:0000313" key="6">
    <source>
        <dbReference type="Proteomes" id="UP000242450"/>
    </source>
</evidence>
<dbReference type="Gene3D" id="2.60.40.1470">
    <property type="entry name" value="ApaG domain"/>
    <property type="match status" value="1"/>
</dbReference>
<evidence type="ECO:0000259" key="4">
    <source>
        <dbReference type="PROSITE" id="PS51087"/>
    </source>
</evidence>
<feature type="domain" description="ApaG" evidence="4">
    <location>
        <begin position="25"/>
        <end position="167"/>
    </location>
</feature>
<proteinExistence type="predicted"/>
<dbReference type="Pfam" id="PF04379">
    <property type="entry name" value="DUF525"/>
    <property type="match status" value="1"/>
</dbReference>
<dbReference type="PANTHER" id="PTHR46550">
    <property type="entry name" value="F-BOX ONLY PROTEIN 3"/>
    <property type="match status" value="1"/>
</dbReference>
<dbReference type="SUPFAM" id="SSF110069">
    <property type="entry name" value="ApaG-like"/>
    <property type="match status" value="1"/>
</dbReference>
<evidence type="ECO:0000313" key="5">
    <source>
        <dbReference type="EMBL" id="OWK08334.1"/>
    </source>
</evidence>
<dbReference type="GO" id="GO:0005737">
    <property type="term" value="C:cytoplasm"/>
    <property type="evidence" value="ECO:0007669"/>
    <property type="project" value="TreeGrafter"/>
</dbReference>
<reference evidence="5 6" key="1">
    <citation type="journal article" date="2018" name="Mol. Genet. Genomics">
        <title>The red deer Cervus elaphus genome CerEla1.0: sequencing, annotating, genes, and chromosomes.</title>
        <authorList>
            <person name="Bana N.A."/>
            <person name="Nyiri A."/>
            <person name="Nagy J."/>
            <person name="Frank K."/>
            <person name="Nagy T."/>
            <person name="Steger V."/>
            <person name="Schiller M."/>
            <person name="Lakatos P."/>
            <person name="Sugar L."/>
            <person name="Horn P."/>
            <person name="Barta E."/>
            <person name="Orosz L."/>
        </authorList>
    </citation>
    <scope>NUCLEOTIDE SEQUENCE [LARGE SCALE GENOMIC DNA]</scope>
    <source>
        <strain evidence="5">Hungarian</strain>
    </source>
</reference>
<dbReference type="OrthoDB" id="2305498at2759"/>
<dbReference type="PROSITE" id="PS51087">
    <property type="entry name" value="APAG"/>
    <property type="match status" value="1"/>
</dbReference>
<protein>
    <recommendedName>
        <fullName evidence="4">ApaG domain-containing protein</fullName>
    </recommendedName>
</protein>
<feature type="compositionally biased region" description="Acidic residues" evidence="3">
    <location>
        <begin position="139"/>
        <end position="153"/>
    </location>
</feature>
<comment type="pathway">
    <text evidence="1">Protein modification; protein ubiquitination.</text>
</comment>
<evidence type="ECO:0000256" key="1">
    <source>
        <dbReference type="ARBA" id="ARBA00004906"/>
    </source>
</evidence>
<dbReference type="Proteomes" id="UP000242450">
    <property type="component" value="Chromosome 14"/>
</dbReference>
<keyword evidence="2" id="KW-0833">Ubl conjugation pathway</keyword>
<feature type="region of interest" description="Disordered" evidence="3">
    <location>
        <begin position="138"/>
        <end position="172"/>
    </location>
</feature>
<organism evidence="5 6">
    <name type="scientific">Cervus elaphus hippelaphus</name>
    <name type="common">European red deer</name>
    <dbReference type="NCBI Taxonomy" id="46360"/>
    <lineage>
        <taxon>Eukaryota</taxon>
        <taxon>Metazoa</taxon>
        <taxon>Chordata</taxon>
        <taxon>Craniata</taxon>
        <taxon>Vertebrata</taxon>
        <taxon>Euteleostomi</taxon>
        <taxon>Mammalia</taxon>
        <taxon>Eutheria</taxon>
        <taxon>Laurasiatheria</taxon>
        <taxon>Artiodactyla</taxon>
        <taxon>Ruminantia</taxon>
        <taxon>Pecora</taxon>
        <taxon>Cervidae</taxon>
        <taxon>Cervinae</taxon>
        <taxon>Cervus</taxon>
    </lineage>
</organism>
<dbReference type="InterPro" id="IPR036767">
    <property type="entry name" value="ApaG_sf"/>
</dbReference>
<dbReference type="AlphaFoldDB" id="A0A212CR65"/>
<evidence type="ECO:0000256" key="3">
    <source>
        <dbReference type="SAM" id="MobiDB-lite"/>
    </source>
</evidence>